<accession>A0A0A9BQQ3</accession>
<reference evidence="1" key="2">
    <citation type="journal article" date="2015" name="Data Brief">
        <title>Shoot transcriptome of the giant reed, Arundo donax.</title>
        <authorList>
            <person name="Barrero R.A."/>
            <person name="Guerrero F.D."/>
            <person name="Moolhuijzen P."/>
            <person name="Goolsby J.A."/>
            <person name="Tidwell J."/>
            <person name="Bellgard S.E."/>
            <person name="Bellgard M.I."/>
        </authorList>
    </citation>
    <scope>NUCLEOTIDE SEQUENCE</scope>
    <source>
        <tissue evidence="1">Shoot tissue taken approximately 20 cm above the soil surface</tissue>
    </source>
</reference>
<sequence length="88" mass="7967">MLMDVSCSSSASAPCSPSLCDAADAAAATASSSACAVVAGARGGAVHAAVSFSSVTTPGVVGLGVSGAGEHTGVIRVAGAGASASGQQ</sequence>
<protein>
    <submittedName>
        <fullName evidence="1">Uncharacterized protein</fullName>
    </submittedName>
</protein>
<proteinExistence type="predicted"/>
<reference evidence="1" key="1">
    <citation type="submission" date="2014-09" db="EMBL/GenBank/DDBJ databases">
        <authorList>
            <person name="Magalhaes I.L.F."/>
            <person name="Oliveira U."/>
            <person name="Santos F.R."/>
            <person name="Vidigal T.H.D.A."/>
            <person name="Brescovit A.D."/>
            <person name="Santos A.J."/>
        </authorList>
    </citation>
    <scope>NUCLEOTIDE SEQUENCE</scope>
    <source>
        <tissue evidence="1">Shoot tissue taken approximately 20 cm above the soil surface</tissue>
    </source>
</reference>
<dbReference type="AlphaFoldDB" id="A0A0A9BQQ3"/>
<name>A0A0A9BQQ3_ARUDO</name>
<evidence type="ECO:0000313" key="1">
    <source>
        <dbReference type="EMBL" id="JAD64488.1"/>
    </source>
</evidence>
<dbReference type="EMBL" id="GBRH01233407">
    <property type="protein sequence ID" value="JAD64488.1"/>
    <property type="molecule type" value="Transcribed_RNA"/>
</dbReference>
<organism evidence="1">
    <name type="scientific">Arundo donax</name>
    <name type="common">Giant reed</name>
    <name type="synonym">Donax arundinaceus</name>
    <dbReference type="NCBI Taxonomy" id="35708"/>
    <lineage>
        <taxon>Eukaryota</taxon>
        <taxon>Viridiplantae</taxon>
        <taxon>Streptophyta</taxon>
        <taxon>Embryophyta</taxon>
        <taxon>Tracheophyta</taxon>
        <taxon>Spermatophyta</taxon>
        <taxon>Magnoliopsida</taxon>
        <taxon>Liliopsida</taxon>
        <taxon>Poales</taxon>
        <taxon>Poaceae</taxon>
        <taxon>PACMAD clade</taxon>
        <taxon>Arundinoideae</taxon>
        <taxon>Arundineae</taxon>
        <taxon>Arundo</taxon>
    </lineage>
</organism>